<dbReference type="AlphaFoldDB" id="M1NHD5"/>
<dbReference type="PROSITE" id="PS50893">
    <property type="entry name" value="ABC_TRANSPORTER_2"/>
    <property type="match status" value="1"/>
</dbReference>
<evidence type="ECO:0000313" key="7">
    <source>
        <dbReference type="Proteomes" id="UP000011721"/>
    </source>
</evidence>
<accession>M1NHD5</accession>
<evidence type="ECO:0000313" key="6">
    <source>
        <dbReference type="EMBL" id="AGF79014.1"/>
    </source>
</evidence>
<feature type="domain" description="ABC transporter" evidence="5">
    <location>
        <begin position="3"/>
        <end position="220"/>
    </location>
</feature>
<dbReference type="FunFam" id="3.40.50.300:FF:000032">
    <property type="entry name" value="Export ABC transporter ATP-binding protein"/>
    <property type="match status" value="1"/>
</dbReference>
<evidence type="ECO:0000256" key="4">
    <source>
        <dbReference type="ARBA" id="ARBA00038388"/>
    </source>
</evidence>
<dbReference type="SUPFAM" id="SSF52540">
    <property type="entry name" value="P-loop containing nucleoside triphosphate hydrolases"/>
    <property type="match status" value="1"/>
</dbReference>
<name>M1NHD5_DESSD</name>
<evidence type="ECO:0000259" key="5">
    <source>
        <dbReference type="PROSITE" id="PS50893"/>
    </source>
</evidence>
<dbReference type="InterPro" id="IPR017871">
    <property type="entry name" value="ABC_transporter-like_CS"/>
</dbReference>
<dbReference type="CDD" id="cd03255">
    <property type="entry name" value="ABC_MJ0796_LolCDE_FtsE"/>
    <property type="match status" value="1"/>
</dbReference>
<keyword evidence="7" id="KW-1185">Reference proteome</keyword>
<dbReference type="GO" id="GO:0022857">
    <property type="term" value="F:transmembrane transporter activity"/>
    <property type="evidence" value="ECO:0007669"/>
    <property type="project" value="UniProtKB-ARBA"/>
</dbReference>
<keyword evidence="3" id="KW-0067">ATP-binding</keyword>
<dbReference type="HOGENOM" id="CLU_000604_1_22_7"/>
<proteinExistence type="inferred from homology"/>
<dbReference type="InterPro" id="IPR017911">
    <property type="entry name" value="MacB-like_ATP-bd"/>
</dbReference>
<dbReference type="InterPro" id="IPR027417">
    <property type="entry name" value="P-loop_NTPase"/>
</dbReference>
<dbReference type="PROSITE" id="PS00211">
    <property type="entry name" value="ABC_TRANSPORTER_1"/>
    <property type="match status" value="1"/>
</dbReference>
<dbReference type="RefSeq" id="WP_015404700.1">
    <property type="nucleotide sequence ID" value="NC_020304.1"/>
</dbReference>
<dbReference type="EMBL" id="CP003985">
    <property type="protein sequence ID" value="AGF79014.1"/>
    <property type="molecule type" value="Genomic_DNA"/>
</dbReference>
<dbReference type="InterPro" id="IPR003439">
    <property type="entry name" value="ABC_transporter-like_ATP-bd"/>
</dbReference>
<gene>
    <name evidence="6" type="ordered locus">UWK_02477</name>
</gene>
<dbReference type="Gene3D" id="3.40.50.300">
    <property type="entry name" value="P-loop containing nucleotide triphosphate hydrolases"/>
    <property type="match status" value="1"/>
</dbReference>
<dbReference type="KEGG" id="dsf:UWK_02477"/>
<dbReference type="eggNOG" id="COG1136">
    <property type="taxonomic scope" value="Bacteria"/>
</dbReference>
<dbReference type="OrthoDB" id="9809450at2"/>
<evidence type="ECO:0000256" key="3">
    <source>
        <dbReference type="ARBA" id="ARBA00022840"/>
    </source>
</evidence>
<dbReference type="STRING" id="1167006.UWK_02477"/>
<evidence type="ECO:0000256" key="2">
    <source>
        <dbReference type="ARBA" id="ARBA00022741"/>
    </source>
</evidence>
<dbReference type="GO" id="GO:0016887">
    <property type="term" value="F:ATP hydrolysis activity"/>
    <property type="evidence" value="ECO:0007669"/>
    <property type="project" value="InterPro"/>
</dbReference>
<dbReference type="Pfam" id="PF00005">
    <property type="entry name" value="ABC_tran"/>
    <property type="match status" value="1"/>
</dbReference>
<dbReference type="PANTHER" id="PTHR42798">
    <property type="entry name" value="LIPOPROTEIN-RELEASING SYSTEM ATP-BINDING PROTEIN LOLD"/>
    <property type="match status" value="1"/>
</dbReference>
<dbReference type="Proteomes" id="UP000011721">
    <property type="component" value="Chromosome"/>
</dbReference>
<keyword evidence="1" id="KW-0813">Transport</keyword>
<dbReference type="GO" id="GO:0005524">
    <property type="term" value="F:ATP binding"/>
    <property type="evidence" value="ECO:0007669"/>
    <property type="project" value="UniProtKB-KW"/>
</dbReference>
<reference evidence="7" key="1">
    <citation type="journal article" date="2013" name="Stand. Genomic Sci.">
        <title>Complete genome sequence of Desulfocapsa sulfexigens, a marine deltaproteobacterium specialized in disproportionating inorganic sulfur compounds.</title>
        <authorList>
            <person name="Finster K.W."/>
            <person name="Kjeldsen K.U."/>
            <person name="Kube M."/>
            <person name="Reinhardt R."/>
            <person name="Mussmann M."/>
            <person name="Amann R."/>
            <person name="Schreiber L."/>
        </authorList>
    </citation>
    <scope>NUCLEOTIDE SEQUENCE [LARGE SCALE GENOMIC DNA]</scope>
    <source>
        <strain evidence="7">DSM 10523 / SB164P1</strain>
    </source>
</reference>
<dbReference type="GO" id="GO:0098796">
    <property type="term" value="C:membrane protein complex"/>
    <property type="evidence" value="ECO:0007669"/>
    <property type="project" value="UniProtKB-ARBA"/>
</dbReference>
<protein>
    <submittedName>
        <fullName evidence="6">ABC-type antimicrobial peptide transport system, ATPase component</fullName>
    </submittedName>
</protein>
<keyword evidence="2" id="KW-0547">Nucleotide-binding</keyword>
<comment type="similarity">
    <text evidence="4">Belongs to the ABC transporter superfamily. Macrolide exporter (TC 3.A.1.122) family.</text>
</comment>
<dbReference type="InterPro" id="IPR003593">
    <property type="entry name" value="AAA+_ATPase"/>
</dbReference>
<evidence type="ECO:0000256" key="1">
    <source>
        <dbReference type="ARBA" id="ARBA00022448"/>
    </source>
</evidence>
<sequence>MLLEAKGLSRSYLIGQTTIPILRGVDISVAEGEFISIMGTSGSGKSTLLHILGGLDTPDHGTYIFNGKDMLSMSDIERSGIRAHWIGFVFQTFDLLPELNVVENISLPFLYNKTAPDLKNHQIKNAMERVGLMHRQMHRPQELSGGEMQRVAIARALAVNPKLILADEPTGNLDSRNSHDILNLFRDLNESGATVIMVTHDEKVAAFSERTLEMADGCLS</sequence>
<dbReference type="SMART" id="SM00382">
    <property type="entry name" value="AAA"/>
    <property type="match status" value="1"/>
</dbReference>
<organism evidence="6 7">
    <name type="scientific">Desulfocapsa sulfexigens (strain DSM 10523 / SB164P1)</name>
    <dbReference type="NCBI Taxonomy" id="1167006"/>
    <lineage>
        <taxon>Bacteria</taxon>
        <taxon>Pseudomonadati</taxon>
        <taxon>Thermodesulfobacteriota</taxon>
        <taxon>Desulfobulbia</taxon>
        <taxon>Desulfobulbales</taxon>
        <taxon>Desulfocapsaceae</taxon>
        <taxon>Desulfocapsa</taxon>
    </lineage>
</organism>
<dbReference type="PANTHER" id="PTHR42798:SF2">
    <property type="entry name" value="ABC TRANSPORTER ATP-BINDING PROTEIN MG467-RELATED"/>
    <property type="match status" value="1"/>
</dbReference>